<evidence type="ECO:0000256" key="5">
    <source>
        <dbReference type="ARBA" id="ARBA00023118"/>
    </source>
</evidence>
<dbReference type="GO" id="GO:0004519">
    <property type="term" value="F:endonuclease activity"/>
    <property type="evidence" value="ECO:0007669"/>
    <property type="project" value="UniProtKB-KW"/>
</dbReference>
<dbReference type="InterPro" id="IPR006483">
    <property type="entry name" value="CRISPR-assoc_Cas3_HD"/>
</dbReference>
<dbReference type="GO" id="GO:0003676">
    <property type="term" value="F:nucleic acid binding"/>
    <property type="evidence" value="ECO:0007669"/>
    <property type="project" value="InterPro"/>
</dbReference>
<name>A0A1H2XPA9_THIRO</name>
<dbReference type="CDD" id="cd09641">
    <property type="entry name" value="Cas3''_I"/>
    <property type="match status" value="1"/>
</dbReference>
<keyword evidence="2" id="KW-0378">Hydrolase</keyword>
<dbReference type="GO" id="GO:0051607">
    <property type="term" value="P:defense response to virus"/>
    <property type="evidence" value="ECO:0007669"/>
    <property type="project" value="UniProtKB-KW"/>
</dbReference>
<keyword evidence="7" id="KW-0540">Nuclease</keyword>
<dbReference type="Gene3D" id="3.40.50.300">
    <property type="entry name" value="P-loop containing nucleotide triphosphate hydrolases"/>
    <property type="match status" value="2"/>
</dbReference>
<evidence type="ECO:0000256" key="2">
    <source>
        <dbReference type="ARBA" id="ARBA00022801"/>
    </source>
</evidence>
<keyword evidence="8" id="KW-1185">Reference proteome</keyword>
<evidence type="ECO:0000256" key="3">
    <source>
        <dbReference type="ARBA" id="ARBA00022806"/>
    </source>
</evidence>
<dbReference type="STRING" id="1058.SAMN05421783_11161"/>
<dbReference type="AlphaFoldDB" id="A0A1H2XPA9"/>
<dbReference type="EMBL" id="FNNZ01000011">
    <property type="protein sequence ID" value="SDW94683.1"/>
    <property type="molecule type" value="Genomic_DNA"/>
</dbReference>
<dbReference type="PROSITE" id="PS51643">
    <property type="entry name" value="HD_CAS3"/>
    <property type="match status" value="1"/>
</dbReference>
<protein>
    <submittedName>
        <fullName evidence="7">CRISPR-associated endonuclease Cas3-HD</fullName>
    </submittedName>
</protein>
<proteinExistence type="predicted"/>
<gene>
    <name evidence="7" type="ORF">SAMN05421783_11161</name>
</gene>
<reference evidence="8" key="1">
    <citation type="submission" date="2016-10" db="EMBL/GenBank/DDBJ databases">
        <authorList>
            <person name="Varghese N."/>
            <person name="Submissions S."/>
        </authorList>
    </citation>
    <scope>NUCLEOTIDE SEQUENCE [LARGE SCALE GENOMIC DNA]</scope>
    <source>
        <strain evidence="8">DSM 217</strain>
    </source>
</reference>
<evidence type="ECO:0000256" key="1">
    <source>
        <dbReference type="ARBA" id="ARBA00022741"/>
    </source>
</evidence>
<dbReference type="GO" id="GO:0016787">
    <property type="term" value="F:hydrolase activity"/>
    <property type="evidence" value="ECO:0007669"/>
    <property type="project" value="UniProtKB-KW"/>
</dbReference>
<dbReference type="InterPro" id="IPR027417">
    <property type="entry name" value="P-loop_NTPase"/>
</dbReference>
<dbReference type="SUPFAM" id="SSF52540">
    <property type="entry name" value="P-loop containing nucleoside triphosphate hydrolases"/>
    <property type="match status" value="1"/>
</dbReference>
<keyword evidence="1" id="KW-0547">Nucleotide-binding</keyword>
<dbReference type="GO" id="GO:0004386">
    <property type="term" value="F:helicase activity"/>
    <property type="evidence" value="ECO:0007669"/>
    <property type="project" value="UniProtKB-KW"/>
</dbReference>
<evidence type="ECO:0000313" key="7">
    <source>
        <dbReference type="EMBL" id="SDW94683.1"/>
    </source>
</evidence>
<dbReference type="InterPro" id="IPR011545">
    <property type="entry name" value="DEAD/DEAH_box_helicase_dom"/>
</dbReference>
<dbReference type="InterPro" id="IPR054712">
    <property type="entry name" value="Cas3-like_dom"/>
</dbReference>
<feature type="domain" description="HD Cas3-type" evidence="6">
    <location>
        <begin position="13"/>
        <end position="180"/>
    </location>
</feature>
<dbReference type="Pfam" id="PF22590">
    <property type="entry name" value="Cas3-like_C_2"/>
    <property type="match status" value="1"/>
</dbReference>
<sequence>MKDDRFYAHSANTAGAWHLLNAHLREVGRLARIHAGSAPWREEAGLAGEQHDLGKYGDRFQARLRGQDSGLDHWSIGAWSALRQHQAVAAALAIQGHHVGLQRGDRDSLLGLDPTKLISRHPQGLTLSDPELDRLCARARVDGLDFRTPPIMAVTTWDKAVAAMLDVRLLFSCLVDADFLDTEAHFDGTAASKRHRTPGPVLDPQAALGALDRYMREGIRSGTQAQPAVREAREALWNACTAAAEVAPGCLTLTAPTGSGKTLAMLKLALEHARRHGLKRIVLAVPFLTIIEQTACVYRDVFAGFPEHFVLEHHSLAGLGAETALGDAQPPQERERRLLAENWDAPIVITSNVQLLESLFSNRPSSCRKLHNLMESVILFDEAQSLPVHLAVPTLAALSHLSAAYGSSVVFAAATQPAFDSLHEAVRQHAASGWQPVEAVPDHAALFAILKRVAVTWPAPGETRSWDALAAEIQDTPQALVVVNLKRHALTLLDALDAVPNIEHLSTNLCPMHRRAVLKRVRCRLASTEPCRLISTQCVEAGVDLDFPRVFRAFAPLESIAQAAGRCNREGRLSEPGEVMVFDPEDPGDWRRRYPTHAYFQAAEVTRRILLEHGAIDINDPGAFRDYYRQLYDLTRPSSQNPAFDEAIKSLDFAEIARLYRLIDQDAIQVLVPWGERLADFEALRDSAETDGIDGAWMRSAQGLAVSIYRPRADHPAWSILIPAKLRRTGKAERQHEEWFILEDPWGKHYDETRGLILPQSERVLIG</sequence>
<evidence type="ECO:0000256" key="4">
    <source>
        <dbReference type="ARBA" id="ARBA00022840"/>
    </source>
</evidence>
<dbReference type="OrthoDB" id="9810236at2"/>
<dbReference type="Pfam" id="PF00270">
    <property type="entry name" value="DEAD"/>
    <property type="match status" value="1"/>
</dbReference>
<evidence type="ECO:0000259" key="6">
    <source>
        <dbReference type="PROSITE" id="PS51643"/>
    </source>
</evidence>
<keyword evidence="7" id="KW-0255">Endonuclease</keyword>
<keyword evidence="4" id="KW-0067">ATP-binding</keyword>
<dbReference type="NCBIfam" id="TIGR01596">
    <property type="entry name" value="cas3_HD"/>
    <property type="match status" value="1"/>
</dbReference>
<dbReference type="Proteomes" id="UP000198816">
    <property type="component" value="Unassembled WGS sequence"/>
</dbReference>
<accession>A0A1H2XPA9</accession>
<dbReference type="RefSeq" id="WP_093032548.1">
    <property type="nucleotide sequence ID" value="NZ_FNNZ01000011.1"/>
</dbReference>
<keyword evidence="5" id="KW-0051">Antiviral defense</keyword>
<organism evidence="7 8">
    <name type="scientific">Thiocapsa roseopersicina</name>
    <dbReference type="NCBI Taxonomy" id="1058"/>
    <lineage>
        <taxon>Bacteria</taxon>
        <taxon>Pseudomonadati</taxon>
        <taxon>Pseudomonadota</taxon>
        <taxon>Gammaproteobacteria</taxon>
        <taxon>Chromatiales</taxon>
        <taxon>Chromatiaceae</taxon>
        <taxon>Thiocapsa</taxon>
    </lineage>
</organism>
<dbReference type="GO" id="GO:0005524">
    <property type="term" value="F:ATP binding"/>
    <property type="evidence" value="ECO:0007669"/>
    <property type="project" value="UniProtKB-KW"/>
</dbReference>
<keyword evidence="3" id="KW-0347">Helicase</keyword>
<evidence type="ECO:0000313" key="8">
    <source>
        <dbReference type="Proteomes" id="UP000198816"/>
    </source>
</evidence>
<dbReference type="CDD" id="cd17930">
    <property type="entry name" value="DEXHc_cas3"/>
    <property type="match status" value="1"/>
</dbReference>